<sequence>MLLKPGTLLMTALPYFGRQTLLIVLACGTLLLCFTPTIPTMFVALSVLLLLYFSLSVSQITKNRLQKLVQALETKDQPSVIPLIHSDAEFNRLAHCINPLLRTLERHQQLLISCSQENRYTATELQNSSTHVAQGAEEEYLAIDALAATSQEMNDKISTIAERIAQTSQLAANTKSQSEQGQDAQTQLKERLTLMQDKVDSNQSQMASLSETASNIQRFVETIENITSQINLLSLNAAIESARAGEAGRGFAVVANEVRTLAANTELATQDIAALVGSIAKQVNACKRTSDELIAYANSANSSAKETDNALQLIYQAAQETQDDISVSTQLISEFRLSNAAMSERLQSITLISKRHSKASQDTKDMVKYLEWLSSRLEQKEPAQ</sequence>
<gene>
    <name evidence="7" type="ORF">DFP81_104105</name>
</gene>
<feature type="transmembrane region" description="Helical" evidence="5">
    <location>
        <begin position="20"/>
        <end position="53"/>
    </location>
</feature>
<dbReference type="RefSeq" id="WP_115897132.1">
    <property type="nucleotide sequence ID" value="NZ_QUNG01000004.1"/>
</dbReference>
<feature type="domain" description="Methyl-accepting transducer" evidence="6">
    <location>
        <begin position="114"/>
        <end position="371"/>
    </location>
</feature>
<dbReference type="Gene3D" id="1.10.287.950">
    <property type="entry name" value="Methyl-accepting chemotaxis protein"/>
    <property type="match status" value="1"/>
</dbReference>
<evidence type="ECO:0000313" key="8">
    <source>
        <dbReference type="Proteomes" id="UP000256542"/>
    </source>
</evidence>
<comment type="caution">
    <text evidence="7">The sequence shown here is derived from an EMBL/GenBank/DDBJ whole genome shotgun (WGS) entry which is preliminary data.</text>
</comment>
<keyword evidence="5" id="KW-0812">Transmembrane</keyword>
<keyword evidence="8" id="KW-1185">Reference proteome</keyword>
<reference evidence="7 8" key="1">
    <citation type="submission" date="2018-08" db="EMBL/GenBank/DDBJ databases">
        <title>Genomic Encyclopedia of Type Strains, Phase III (KMG-III): the genomes of soil and plant-associated and newly described type strains.</title>
        <authorList>
            <person name="Whitman W."/>
        </authorList>
    </citation>
    <scope>NUCLEOTIDE SEQUENCE [LARGE SCALE GENOMIC DNA]</scope>
    <source>
        <strain evidence="7 8">CECT 7375</strain>
    </source>
</reference>
<evidence type="ECO:0000256" key="1">
    <source>
        <dbReference type="ARBA" id="ARBA00004370"/>
    </source>
</evidence>
<comment type="similarity">
    <text evidence="3">Belongs to the methyl-accepting chemotaxis (MCP) protein family.</text>
</comment>
<dbReference type="PROSITE" id="PS50111">
    <property type="entry name" value="CHEMOTAXIS_TRANSDUC_2"/>
    <property type="match status" value="1"/>
</dbReference>
<dbReference type="OrthoDB" id="9177152at2"/>
<evidence type="ECO:0000259" key="6">
    <source>
        <dbReference type="PROSITE" id="PS50111"/>
    </source>
</evidence>
<evidence type="ECO:0000256" key="4">
    <source>
        <dbReference type="PROSITE-ProRule" id="PRU00284"/>
    </source>
</evidence>
<dbReference type="PRINTS" id="PR00260">
    <property type="entry name" value="CHEMTRNSDUCR"/>
</dbReference>
<dbReference type="PANTHER" id="PTHR32089:SF112">
    <property type="entry name" value="LYSOZYME-LIKE PROTEIN-RELATED"/>
    <property type="match status" value="1"/>
</dbReference>
<evidence type="ECO:0000256" key="3">
    <source>
        <dbReference type="ARBA" id="ARBA00029447"/>
    </source>
</evidence>
<dbReference type="GO" id="GO:0006935">
    <property type="term" value="P:chemotaxis"/>
    <property type="evidence" value="ECO:0007669"/>
    <property type="project" value="InterPro"/>
</dbReference>
<proteinExistence type="inferred from homology"/>
<keyword evidence="2 4" id="KW-0807">Transducer</keyword>
<dbReference type="InterPro" id="IPR004090">
    <property type="entry name" value="Chemotax_Me-accpt_rcpt"/>
</dbReference>
<keyword evidence="5" id="KW-1133">Transmembrane helix</keyword>
<comment type="subcellular location">
    <subcellularLocation>
        <location evidence="1">Membrane</location>
    </subcellularLocation>
</comment>
<dbReference type="GO" id="GO:0004888">
    <property type="term" value="F:transmembrane signaling receptor activity"/>
    <property type="evidence" value="ECO:0007669"/>
    <property type="project" value="InterPro"/>
</dbReference>
<dbReference type="Pfam" id="PF00015">
    <property type="entry name" value="MCPsignal"/>
    <property type="match status" value="1"/>
</dbReference>
<dbReference type="GO" id="GO:0016020">
    <property type="term" value="C:membrane"/>
    <property type="evidence" value="ECO:0007669"/>
    <property type="project" value="UniProtKB-SubCell"/>
</dbReference>
<accession>A0A3E0DMY1</accession>
<dbReference type="SUPFAM" id="SSF58104">
    <property type="entry name" value="Methyl-accepting chemotaxis protein (MCP) signaling domain"/>
    <property type="match status" value="1"/>
</dbReference>
<keyword evidence="5" id="KW-0472">Membrane</keyword>
<dbReference type="AlphaFoldDB" id="A0A3E0DMY1"/>
<dbReference type="PANTHER" id="PTHR32089">
    <property type="entry name" value="METHYL-ACCEPTING CHEMOTAXIS PROTEIN MCPB"/>
    <property type="match status" value="1"/>
</dbReference>
<dbReference type="InterPro" id="IPR004089">
    <property type="entry name" value="MCPsignal_dom"/>
</dbReference>
<name>A0A3E0DMY1_9GAMM</name>
<evidence type="ECO:0000256" key="5">
    <source>
        <dbReference type="SAM" id="Phobius"/>
    </source>
</evidence>
<dbReference type="Proteomes" id="UP000256542">
    <property type="component" value="Unassembled WGS sequence"/>
</dbReference>
<evidence type="ECO:0000256" key="2">
    <source>
        <dbReference type="ARBA" id="ARBA00023224"/>
    </source>
</evidence>
<dbReference type="EMBL" id="QUNG01000004">
    <property type="protein sequence ID" value="REG84226.1"/>
    <property type="molecule type" value="Genomic_DNA"/>
</dbReference>
<dbReference type="GO" id="GO:0007165">
    <property type="term" value="P:signal transduction"/>
    <property type="evidence" value="ECO:0007669"/>
    <property type="project" value="UniProtKB-KW"/>
</dbReference>
<organism evidence="7 8">
    <name type="scientific">Marinomonas pollencensis</name>
    <dbReference type="NCBI Taxonomy" id="491954"/>
    <lineage>
        <taxon>Bacteria</taxon>
        <taxon>Pseudomonadati</taxon>
        <taxon>Pseudomonadota</taxon>
        <taxon>Gammaproteobacteria</taxon>
        <taxon>Oceanospirillales</taxon>
        <taxon>Oceanospirillaceae</taxon>
        <taxon>Marinomonas</taxon>
    </lineage>
</organism>
<evidence type="ECO:0000313" key="7">
    <source>
        <dbReference type="EMBL" id="REG84226.1"/>
    </source>
</evidence>
<protein>
    <submittedName>
        <fullName evidence="7">Methyl-accepting chemotaxis protein</fullName>
    </submittedName>
</protein>
<dbReference type="SMART" id="SM00283">
    <property type="entry name" value="MA"/>
    <property type="match status" value="1"/>
</dbReference>